<dbReference type="InterPro" id="IPR007922">
    <property type="entry name" value="DciA-like"/>
</dbReference>
<proteinExistence type="predicted"/>
<protein>
    <submittedName>
        <fullName evidence="1">Unannotated protein</fullName>
    </submittedName>
</protein>
<reference evidence="1" key="1">
    <citation type="submission" date="2020-05" db="EMBL/GenBank/DDBJ databases">
        <authorList>
            <person name="Chiriac C."/>
            <person name="Salcher M."/>
            <person name="Ghai R."/>
            <person name="Kavagutti S V."/>
        </authorList>
    </citation>
    <scope>NUCLEOTIDE SEQUENCE</scope>
</reference>
<dbReference type="PANTHER" id="PTHR36456:SF1">
    <property type="entry name" value="UPF0232 PROTEIN SCO3875"/>
    <property type="match status" value="1"/>
</dbReference>
<sequence length="120" mass="13292">MSPNDESENMIENEKDFLTNNTSSSLAGALDALLDRLGAESSTAITGVFGEWPNIVGEQVAQHVTPIKLERGRLIVEIDDPSWATQMRFLEPQLIEKLNAATTSTITAIEVRVKRNPRNR</sequence>
<dbReference type="Pfam" id="PF05258">
    <property type="entry name" value="DciA"/>
    <property type="match status" value="1"/>
</dbReference>
<accession>A0A6J6XSB0</accession>
<organism evidence="1">
    <name type="scientific">freshwater metagenome</name>
    <dbReference type="NCBI Taxonomy" id="449393"/>
    <lineage>
        <taxon>unclassified sequences</taxon>
        <taxon>metagenomes</taxon>
        <taxon>ecological metagenomes</taxon>
    </lineage>
</organism>
<dbReference type="PANTHER" id="PTHR36456">
    <property type="entry name" value="UPF0232 PROTEIN SCO3875"/>
    <property type="match status" value="1"/>
</dbReference>
<name>A0A6J6XSB0_9ZZZZ</name>
<evidence type="ECO:0000313" key="1">
    <source>
        <dbReference type="EMBL" id="CAB4798424.1"/>
    </source>
</evidence>
<dbReference type="AlphaFoldDB" id="A0A6J6XSB0"/>
<gene>
    <name evidence="1" type="ORF">UFOPK2975_01112</name>
</gene>
<dbReference type="EMBL" id="CAFAAG010000099">
    <property type="protein sequence ID" value="CAB4798424.1"/>
    <property type="molecule type" value="Genomic_DNA"/>
</dbReference>